<comment type="caution">
    <text evidence="2">The sequence shown here is derived from an EMBL/GenBank/DDBJ whole genome shotgun (WGS) entry which is preliminary data.</text>
</comment>
<dbReference type="Proteomes" id="UP001162483">
    <property type="component" value="Unassembled WGS sequence"/>
</dbReference>
<evidence type="ECO:0000256" key="1">
    <source>
        <dbReference type="SAM" id="MobiDB-lite"/>
    </source>
</evidence>
<reference evidence="2" key="1">
    <citation type="submission" date="2023-05" db="EMBL/GenBank/DDBJ databases">
        <authorList>
            <person name="Stuckert A."/>
        </authorList>
    </citation>
    <scope>NUCLEOTIDE SEQUENCE</scope>
</reference>
<evidence type="ECO:0000313" key="2">
    <source>
        <dbReference type="EMBL" id="CAI9598593.1"/>
    </source>
</evidence>
<sequence length="69" mass="7392">MDRICGLSIMDRTLIHYAPQSADPIHPAGIIGFLYNLPFRGAGPASPHAVGVSRCGPHSPHLPRDTTAY</sequence>
<dbReference type="EMBL" id="CATNWA010017176">
    <property type="protein sequence ID" value="CAI9598593.1"/>
    <property type="molecule type" value="Genomic_DNA"/>
</dbReference>
<accession>A0ABN9FTB2</accession>
<protein>
    <submittedName>
        <fullName evidence="2">Uncharacterized protein</fullName>
    </submittedName>
</protein>
<organism evidence="2 3">
    <name type="scientific">Staurois parvus</name>
    <dbReference type="NCBI Taxonomy" id="386267"/>
    <lineage>
        <taxon>Eukaryota</taxon>
        <taxon>Metazoa</taxon>
        <taxon>Chordata</taxon>
        <taxon>Craniata</taxon>
        <taxon>Vertebrata</taxon>
        <taxon>Euteleostomi</taxon>
        <taxon>Amphibia</taxon>
        <taxon>Batrachia</taxon>
        <taxon>Anura</taxon>
        <taxon>Neobatrachia</taxon>
        <taxon>Ranoidea</taxon>
        <taxon>Ranidae</taxon>
        <taxon>Staurois</taxon>
    </lineage>
</organism>
<feature type="region of interest" description="Disordered" evidence="1">
    <location>
        <begin position="49"/>
        <end position="69"/>
    </location>
</feature>
<name>A0ABN9FTB2_9NEOB</name>
<feature type="non-terminal residue" evidence="2">
    <location>
        <position position="69"/>
    </location>
</feature>
<proteinExistence type="predicted"/>
<keyword evidence="3" id="KW-1185">Reference proteome</keyword>
<gene>
    <name evidence="2" type="ORF">SPARVUS_LOCUS12412216</name>
</gene>
<evidence type="ECO:0000313" key="3">
    <source>
        <dbReference type="Proteomes" id="UP001162483"/>
    </source>
</evidence>